<proteinExistence type="predicted"/>
<evidence type="ECO:0000313" key="1">
    <source>
        <dbReference type="EMBL" id="PRQ56782.1"/>
    </source>
</evidence>
<dbReference type="Gramene" id="PRQ56782">
    <property type="protein sequence ID" value="PRQ56782"/>
    <property type="gene ID" value="RchiOBHm_Chr1g0341121"/>
</dbReference>
<sequence>MSVQLIFIFGSCFKIWLFWGSGGVSRRFKPAAAAGKVSETSLHRAVHDCVLDFHFW</sequence>
<comment type="caution">
    <text evidence="1">The sequence shown here is derived from an EMBL/GenBank/DDBJ whole genome shotgun (WGS) entry which is preliminary data.</text>
</comment>
<dbReference type="EMBL" id="PDCK01000039">
    <property type="protein sequence ID" value="PRQ56782.1"/>
    <property type="molecule type" value="Genomic_DNA"/>
</dbReference>
<dbReference type="AlphaFoldDB" id="A0A2P6SDM7"/>
<protein>
    <submittedName>
        <fullName evidence="1">Uncharacterized protein</fullName>
    </submittedName>
</protein>
<reference evidence="1 2" key="1">
    <citation type="journal article" date="2018" name="Nat. Genet.">
        <title>The Rosa genome provides new insights in the design of modern roses.</title>
        <authorList>
            <person name="Bendahmane M."/>
        </authorList>
    </citation>
    <scope>NUCLEOTIDE SEQUENCE [LARGE SCALE GENOMIC DNA]</scope>
    <source>
        <strain evidence="2">cv. Old Blush</strain>
    </source>
</reference>
<accession>A0A2P6SDM7</accession>
<dbReference type="Proteomes" id="UP000238479">
    <property type="component" value="Chromosome 1"/>
</dbReference>
<gene>
    <name evidence="1" type="ORF">RchiOBHm_Chr1g0341121</name>
</gene>
<evidence type="ECO:0000313" key="2">
    <source>
        <dbReference type="Proteomes" id="UP000238479"/>
    </source>
</evidence>
<keyword evidence="2" id="KW-1185">Reference proteome</keyword>
<name>A0A2P6SDM7_ROSCH</name>
<organism evidence="1 2">
    <name type="scientific">Rosa chinensis</name>
    <name type="common">China rose</name>
    <dbReference type="NCBI Taxonomy" id="74649"/>
    <lineage>
        <taxon>Eukaryota</taxon>
        <taxon>Viridiplantae</taxon>
        <taxon>Streptophyta</taxon>
        <taxon>Embryophyta</taxon>
        <taxon>Tracheophyta</taxon>
        <taxon>Spermatophyta</taxon>
        <taxon>Magnoliopsida</taxon>
        <taxon>eudicotyledons</taxon>
        <taxon>Gunneridae</taxon>
        <taxon>Pentapetalae</taxon>
        <taxon>rosids</taxon>
        <taxon>fabids</taxon>
        <taxon>Rosales</taxon>
        <taxon>Rosaceae</taxon>
        <taxon>Rosoideae</taxon>
        <taxon>Rosoideae incertae sedis</taxon>
        <taxon>Rosa</taxon>
    </lineage>
</organism>